<dbReference type="InterPro" id="IPR036187">
    <property type="entry name" value="DNA_mismatch_repair_MutS_sf"/>
</dbReference>
<sequence length="836" mass="93894">MDLEPAANQKNRQTYLHTLSNHRADSRLARCFSFTGNAIIKNDFEKKEELSGVEQWTLKSLEYDQVKEMVKSEAATVLGKEKVSRLTPSGQRDQVKHRLQATQEGMDLIRLKGDLPLGGVRDIRAAVRRAEKSGVLTESECLDIAGTISAGRQVKSFLRQVDEEEAPLPILRGLTEQVESLEWIEEEILKSIDEQGIVKDQASPGLGKIRSRIGEAKKQIQQTLQEILRNPHYTKMMQEAIITQRFDRYVIPVKQEYRSRFPGIVHDQSSSGATLFIEPEAVVSWNNQLRQLKLQEKQEVEKVLKKLTEKITPEVESLKRNLEVLASLDCIMACARFGYRVKGICPEISESVLHLKKARHPLIRGEDVVPIEVSIGEDYHAIIITGPNTGGKTVTLKTVGLFALMTQSGIPVPAEEDSIMPVFGGVYADIGDEQSIEQNLSTFSGHLTKIIRILKQVDEKSLVLFDELGAGTDPTEGAALAISILEYVIQKGSFVMATTHYSELKLFAHHHPKTVNASMEFDVETLKPTYRLLIGVPGRSNAFNISRRLGLPEEIIERAKAHLSSDEKSLEEMISSLTSEQKLAREKHEEAEALQKEAEALYADIREKWEQFEEEKAALKEKARREAQRIIANAEREAEEVLKQLRAWAKARPGDLKEHELSDAKARLKNAVPDWELPQKTKKNTGKSEKLTVGDEVRVLSVNQNGTITEDLGDGYYQVQVGFLKMKMHQDQLEKRSSSKPADVKIKPTVNRMSAHVKPECDLRGKLVEEALLEIDNYLDKALLAGYKEIHLIHGKGTGALRQGVQKFLRSHRHVKSFRLGNHNEGGSGVTVVELK</sequence>
<comment type="function">
    <text evidence="7">Endonuclease that is involved in the suppression of homologous recombination and thus may have a key role in the control of bacterial genetic diversity.</text>
</comment>
<dbReference type="PROSITE" id="PS00486">
    <property type="entry name" value="DNA_MISMATCH_REPAIR_2"/>
    <property type="match status" value="1"/>
</dbReference>
<dbReference type="GO" id="GO:0004519">
    <property type="term" value="F:endonuclease activity"/>
    <property type="evidence" value="ECO:0007669"/>
    <property type="project" value="UniProtKB-UniRule"/>
</dbReference>
<evidence type="ECO:0000256" key="6">
    <source>
        <dbReference type="ARBA" id="ARBA00023125"/>
    </source>
</evidence>
<dbReference type="SMART" id="SM00533">
    <property type="entry name" value="MUTSd"/>
    <property type="match status" value="1"/>
</dbReference>
<evidence type="ECO:0000256" key="7">
    <source>
        <dbReference type="HAMAP-Rule" id="MF_00092"/>
    </source>
</evidence>
<dbReference type="NCBIfam" id="TIGR01069">
    <property type="entry name" value="mutS2"/>
    <property type="match status" value="1"/>
</dbReference>
<dbReference type="CDD" id="cd06503">
    <property type="entry name" value="ATP-synt_Fo_b"/>
    <property type="match status" value="1"/>
</dbReference>
<dbReference type="PIRSF" id="PIRSF005814">
    <property type="entry name" value="MutS_YshD"/>
    <property type="match status" value="1"/>
</dbReference>
<dbReference type="FunFam" id="3.40.50.300:FF:000830">
    <property type="entry name" value="Endonuclease MutS2"/>
    <property type="match status" value="1"/>
</dbReference>
<evidence type="ECO:0000256" key="1">
    <source>
        <dbReference type="ARBA" id="ARBA00022730"/>
    </source>
</evidence>
<keyword evidence="8" id="KW-0175">Coiled coil</keyword>
<dbReference type="GO" id="GO:0030983">
    <property type="term" value="F:mismatched DNA binding"/>
    <property type="evidence" value="ECO:0007669"/>
    <property type="project" value="InterPro"/>
</dbReference>
<dbReference type="InterPro" id="IPR036063">
    <property type="entry name" value="Smr_dom_sf"/>
</dbReference>
<dbReference type="GO" id="GO:0072344">
    <property type="term" value="P:rescue of stalled ribosome"/>
    <property type="evidence" value="ECO:0007669"/>
    <property type="project" value="UniProtKB-UniRule"/>
</dbReference>
<dbReference type="GO" id="GO:0016887">
    <property type="term" value="F:ATP hydrolysis activity"/>
    <property type="evidence" value="ECO:0007669"/>
    <property type="project" value="InterPro"/>
</dbReference>
<dbReference type="PROSITE" id="PS50828">
    <property type="entry name" value="SMR"/>
    <property type="match status" value="1"/>
</dbReference>
<dbReference type="EC" id="3.6.4.-" evidence="7"/>
<feature type="binding site" evidence="7">
    <location>
        <begin position="386"/>
        <end position="393"/>
    </location>
    <ligand>
        <name>ATP</name>
        <dbReference type="ChEBI" id="CHEBI:30616"/>
    </ligand>
</feature>
<name>A0A8I1A375_THEIN</name>
<dbReference type="Proteomes" id="UP000633619">
    <property type="component" value="Unassembled WGS sequence"/>
</dbReference>
<dbReference type="GO" id="GO:0006298">
    <property type="term" value="P:mismatch repair"/>
    <property type="evidence" value="ECO:0007669"/>
    <property type="project" value="InterPro"/>
</dbReference>
<dbReference type="EMBL" id="JAECVW010000002">
    <property type="protein sequence ID" value="MBH8594737.1"/>
    <property type="molecule type" value="Genomic_DNA"/>
</dbReference>
<proteinExistence type="inferred from homology"/>
<keyword evidence="3 7" id="KW-0378">Hydrolase</keyword>
<dbReference type="EC" id="3.1.-.-" evidence="7"/>
<dbReference type="InterPro" id="IPR046893">
    <property type="entry name" value="MSSS"/>
</dbReference>
<evidence type="ECO:0000256" key="2">
    <source>
        <dbReference type="ARBA" id="ARBA00022741"/>
    </source>
</evidence>
<protein>
    <recommendedName>
        <fullName evidence="7">Endonuclease MutS2</fullName>
        <ecNumber evidence="7">3.1.-.-</ecNumber>
    </recommendedName>
    <alternativeName>
        <fullName evidence="7">Ribosome-associated protein quality control-upstream factor</fullName>
        <shortName evidence="7">RQC-upstream factor</shortName>
        <shortName evidence="7">RqcU</shortName>
        <ecNumber evidence="7">3.6.4.-</ecNumber>
    </alternativeName>
</protein>
<accession>A0A8I1A375</accession>
<feature type="coiled-coil region" evidence="8">
    <location>
        <begin position="574"/>
        <end position="651"/>
    </location>
</feature>
<dbReference type="Gene3D" id="1.10.1420.10">
    <property type="match status" value="2"/>
</dbReference>
<comment type="function">
    <text evidence="7">Acts as a ribosome collision sensor, splitting the ribosome into its 2 subunits. Detects stalled/collided 70S ribosomes which it binds and splits by an ATP-hydrolysis driven conformational change. Acts upstream of the ribosome quality control system (RQC), a ribosome-associated complex that mediates the extraction of incompletely synthesized nascent chains from stalled ribosomes and their subsequent degradation. Probably generates substrates for RQC.</text>
</comment>
<dbReference type="SMART" id="SM00463">
    <property type="entry name" value="SMR"/>
    <property type="match status" value="1"/>
</dbReference>
<keyword evidence="2 7" id="KW-0547">Nucleotide-binding</keyword>
<reference evidence="10 11" key="1">
    <citation type="submission" date="2020-12" db="EMBL/GenBank/DDBJ databases">
        <title>WGS of Thermoactinomyces spp.</title>
        <authorList>
            <person name="Cheng K."/>
        </authorList>
    </citation>
    <scope>NUCLEOTIDE SEQUENCE [LARGE SCALE GENOMIC DNA]</scope>
    <source>
        <strain evidence="11">CICC 10671\DSM 43846</strain>
    </source>
</reference>
<dbReference type="GO" id="GO:0019843">
    <property type="term" value="F:rRNA binding"/>
    <property type="evidence" value="ECO:0007669"/>
    <property type="project" value="UniProtKB-UniRule"/>
</dbReference>
<keyword evidence="7 10" id="KW-0255">Endonuclease</keyword>
<dbReference type="PANTHER" id="PTHR48466">
    <property type="entry name" value="OS10G0509000 PROTEIN-RELATED"/>
    <property type="match status" value="1"/>
</dbReference>
<dbReference type="InterPro" id="IPR027417">
    <property type="entry name" value="P-loop_NTPase"/>
</dbReference>
<keyword evidence="11" id="KW-1185">Reference proteome</keyword>
<keyword evidence="4 7" id="KW-0067">ATP-binding</keyword>
<keyword evidence="7" id="KW-0540">Nuclease</keyword>
<gene>
    <name evidence="7" type="primary">mutS2</name>
    <name evidence="7" type="synonym">rqcU</name>
    <name evidence="10" type="ORF">I8U20_05260</name>
</gene>
<dbReference type="GO" id="GO:0045910">
    <property type="term" value="P:negative regulation of DNA recombination"/>
    <property type="evidence" value="ECO:0007669"/>
    <property type="project" value="InterPro"/>
</dbReference>
<dbReference type="InterPro" id="IPR045076">
    <property type="entry name" value="MutS"/>
</dbReference>
<keyword evidence="1 7" id="KW-0699">rRNA-binding</keyword>
<organism evidence="10 11">
    <name type="scientific">Thermoactinomyces intermedius</name>
    <dbReference type="NCBI Taxonomy" id="2024"/>
    <lineage>
        <taxon>Bacteria</taxon>
        <taxon>Bacillati</taxon>
        <taxon>Bacillota</taxon>
        <taxon>Bacilli</taxon>
        <taxon>Bacillales</taxon>
        <taxon>Thermoactinomycetaceae</taxon>
        <taxon>Thermoactinomyces</taxon>
    </lineage>
</organism>
<comment type="caution">
    <text evidence="10">The sequence shown here is derived from an EMBL/GenBank/DDBJ whole genome shotgun (WGS) entry which is preliminary data.</text>
</comment>
<dbReference type="Pfam" id="PF01713">
    <property type="entry name" value="Smr"/>
    <property type="match status" value="1"/>
</dbReference>
<evidence type="ECO:0000313" key="10">
    <source>
        <dbReference type="EMBL" id="MBH8594737.1"/>
    </source>
</evidence>
<evidence type="ECO:0000313" key="11">
    <source>
        <dbReference type="Proteomes" id="UP000633619"/>
    </source>
</evidence>
<keyword evidence="5 7" id="KW-0694">RNA-binding</keyword>
<evidence type="ECO:0000256" key="3">
    <source>
        <dbReference type="ARBA" id="ARBA00022801"/>
    </source>
</evidence>
<dbReference type="GO" id="GO:0043023">
    <property type="term" value="F:ribosomal large subunit binding"/>
    <property type="evidence" value="ECO:0007669"/>
    <property type="project" value="UniProtKB-UniRule"/>
</dbReference>
<dbReference type="Pfam" id="PF00488">
    <property type="entry name" value="MutS_V"/>
    <property type="match status" value="1"/>
</dbReference>
<dbReference type="InterPro" id="IPR005747">
    <property type="entry name" value="MutS2"/>
</dbReference>
<evidence type="ECO:0000259" key="9">
    <source>
        <dbReference type="PROSITE" id="PS50828"/>
    </source>
</evidence>
<dbReference type="Gene3D" id="3.40.50.300">
    <property type="entry name" value="P-loop containing nucleotide triphosphate hydrolases"/>
    <property type="match status" value="1"/>
</dbReference>
<dbReference type="InterPro" id="IPR002625">
    <property type="entry name" value="Smr_dom"/>
</dbReference>
<dbReference type="Gene3D" id="3.30.1370.110">
    <property type="match status" value="1"/>
</dbReference>
<dbReference type="SMART" id="SM00534">
    <property type="entry name" value="MUTSac"/>
    <property type="match status" value="1"/>
</dbReference>
<dbReference type="SUPFAM" id="SSF48334">
    <property type="entry name" value="DNA repair protein MutS, domain III"/>
    <property type="match status" value="1"/>
</dbReference>
<dbReference type="Pfam" id="PF20297">
    <property type="entry name" value="MSSS"/>
    <property type="match status" value="1"/>
</dbReference>
<evidence type="ECO:0000256" key="8">
    <source>
        <dbReference type="SAM" id="Coils"/>
    </source>
</evidence>
<dbReference type="GO" id="GO:0140664">
    <property type="term" value="F:ATP-dependent DNA damage sensor activity"/>
    <property type="evidence" value="ECO:0007669"/>
    <property type="project" value="InterPro"/>
</dbReference>
<comment type="similarity">
    <text evidence="7">Belongs to the DNA mismatch repair MutS family. MutS2 subfamily.</text>
</comment>
<dbReference type="SUPFAM" id="SSF160443">
    <property type="entry name" value="SMR domain-like"/>
    <property type="match status" value="1"/>
</dbReference>
<dbReference type="CDD" id="cd03280">
    <property type="entry name" value="ABC_MutS2"/>
    <property type="match status" value="1"/>
</dbReference>
<dbReference type="PANTHER" id="PTHR48466:SF2">
    <property type="entry name" value="OS10G0509000 PROTEIN"/>
    <property type="match status" value="1"/>
</dbReference>
<dbReference type="HAMAP" id="MF_00092">
    <property type="entry name" value="MutS2"/>
    <property type="match status" value="1"/>
</dbReference>
<feature type="domain" description="Smr" evidence="9">
    <location>
        <begin position="761"/>
        <end position="836"/>
    </location>
</feature>
<comment type="subunit">
    <text evidence="7">Homodimer. Binds to stalled ribosomes, contacting rRNA.</text>
</comment>
<dbReference type="InterPro" id="IPR007696">
    <property type="entry name" value="DNA_mismatch_repair_MutS_core"/>
</dbReference>
<keyword evidence="6 7" id="KW-0238">DNA-binding</keyword>
<dbReference type="SUPFAM" id="SSF52540">
    <property type="entry name" value="P-loop containing nucleoside triphosphate hydrolases"/>
    <property type="match status" value="1"/>
</dbReference>
<dbReference type="InterPro" id="IPR000432">
    <property type="entry name" value="DNA_mismatch_repair_MutS_C"/>
</dbReference>
<dbReference type="AlphaFoldDB" id="A0A8I1A375"/>
<dbReference type="GO" id="GO:0005524">
    <property type="term" value="F:ATP binding"/>
    <property type="evidence" value="ECO:0007669"/>
    <property type="project" value="UniProtKB-UniRule"/>
</dbReference>
<evidence type="ECO:0000256" key="4">
    <source>
        <dbReference type="ARBA" id="ARBA00022840"/>
    </source>
</evidence>
<evidence type="ECO:0000256" key="5">
    <source>
        <dbReference type="ARBA" id="ARBA00022884"/>
    </source>
</evidence>